<evidence type="ECO:0000313" key="2">
    <source>
        <dbReference type="Proteomes" id="UP000644115"/>
    </source>
</evidence>
<dbReference type="NCBIfam" id="TIGR02892">
    <property type="entry name" value="spore_yabP"/>
    <property type="match status" value="1"/>
</dbReference>
<accession>A0A923NC07</accession>
<comment type="caution">
    <text evidence="1">The sequence shown here is derived from an EMBL/GenBank/DDBJ whole genome shotgun (WGS) entry which is preliminary data.</text>
</comment>
<dbReference type="Pfam" id="PF07873">
    <property type="entry name" value="YabP"/>
    <property type="match status" value="1"/>
</dbReference>
<dbReference type="Gene3D" id="2.60.40.2000">
    <property type="match status" value="1"/>
</dbReference>
<reference evidence="1" key="1">
    <citation type="submission" date="2020-08" db="EMBL/GenBank/DDBJ databases">
        <authorList>
            <person name="Liu C."/>
            <person name="Sun Q."/>
        </authorList>
    </citation>
    <scope>NUCLEOTIDE SEQUENCE</scope>
    <source>
        <strain evidence="1">BX16</strain>
    </source>
</reference>
<dbReference type="InterPro" id="IPR038705">
    <property type="entry name" value="YabP_sf"/>
</dbReference>
<gene>
    <name evidence="1" type="primary">yabP</name>
    <name evidence="1" type="ORF">H8876_02660</name>
</gene>
<evidence type="ECO:0000313" key="1">
    <source>
        <dbReference type="EMBL" id="MBC5998902.1"/>
    </source>
</evidence>
<dbReference type="EMBL" id="JACRWC010000039">
    <property type="protein sequence ID" value="MBC5998902.1"/>
    <property type="molecule type" value="Genomic_DNA"/>
</dbReference>
<dbReference type="InterPro" id="IPR012504">
    <property type="entry name" value="Spore_YabP"/>
</dbReference>
<organism evidence="1 2">
    <name type="scientific">Lentihominibacter faecis</name>
    <dbReference type="NCBI Taxonomy" id="2764712"/>
    <lineage>
        <taxon>Bacteria</taxon>
        <taxon>Bacillati</taxon>
        <taxon>Bacillota</taxon>
        <taxon>Clostridia</taxon>
        <taxon>Peptostreptococcales</taxon>
        <taxon>Anaerovoracaceae</taxon>
        <taxon>Lentihominibacter</taxon>
    </lineage>
</organism>
<dbReference type="Proteomes" id="UP000644115">
    <property type="component" value="Unassembled WGS sequence"/>
</dbReference>
<dbReference type="InterPro" id="IPR022476">
    <property type="entry name" value="Spore_YabP/YqfC"/>
</dbReference>
<dbReference type="AlphaFoldDB" id="A0A923NC07"/>
<name>A0A923NC07_9FIRM</name>
<proteinExistence type="predicted"/>
<protein>
    <submittedName>
        <fullName evidence="1">Sporulation protein YabP</fullName>
    </submittedName>
</protein>
<keyword evidence="2" id="KW-1185">Reference proteome</keyword>
<sequence length="86" mass="9884">MENHSVQIDNREKMTITDIREIDSFDEEEIRASLRQGAMVIRGEDLHIHMLDLTEGTAQITGVIHSLMYVKVKEKGDRGFLAKLMK</sequence>
<dbReference type="PIRSF" id="PIRSF011576">
    <property type="entry name" value="YabP"/>
    <property type="match status" value="1"/>
</dbReference>
<dbReference type="RefSeq" id="WP_177265369.1">
    <property type="nucleotide sequence ID" value="NZ_JACRWC010000039.1"/>
</dbReference>
<dbReference type="GO" id="GO:0030435">
    <property type="term" value="P:sporulation resulting in formation of a cellular spore"/>
    <property type="evidence" value="ECO:0007669"/>
    <property type="project" value="InterPro"/>
</dbReference>